<evidence type="ECO:0000313" key="3">
    <source>
        <dbReference type="Proteomes" id="UP000527355"/>
    </source>
</evidence>
<gene>
    <name evidence="2" type="ORF">mMyoMyo1_010172</name>
</gene>
<proteinExistence type="predicted"/>
<dbReference type="AlphaFoldDB" id="A0A7J7RUU5"/>
<feature type="region of interest" description="Disordered" evidence="1">
    <location>
        <begin position="23"/>
        <end position="59"/>
    </location>
</feature>
<sequence length="155" mass="16754">MPPRPILVPLKNNTQLYTISTSSEHTANTDDTHSPSSFQPPSTSSCASSARRQSISRLPNDALFPQVHLPSKRRGWDSLRLTLGTCDRTCTGCGRTSHLQPTMRSLQLMAVAVGQREGKRRPDLLPSVPLAQLSQLQRCPHCGLGILVVGAACAS</sequence>
<dbReference type="EMBL" id="JABWUV010000021">
    <property type="protein sequence ID" value="KAF6279919.1"/>
    <property type="molecule type" value="Genomic_DNA"/>
</dbReference>
<comment type="caution">
    <text evidence="2">The sequence shown here is derived from an EMBL/GenBank/DDBJ whole genome shotgun (WGS) entry which is preliminary data.</text>
</comment>
<protein>
    <submittedName>
        <fullName evidence="2">Uncharacterized protein</fullName>
    </submittedName>
</protein>
<name>A0A7J7RUU5_MYOMY</name>
<feature type="compositionally biased region" description="Low complexity" evidence="1">
    <location>
        <begin position="34"/>
        <end position="57"/>
    </location>
</feature>
<evidence type="ECO:0000313" key="2">
    <source>
        <dbReference type="EMBL" id="KAF6279919.1"/>
    </source>
</evidence>
<organism evidence="2 3">
    <name type="scientific">Myotis myotis</name>
    <name type="common">Greater mouse-eared bat</name>
    <name type="synonym">Vespertilio myotis</name>
    <dbReference type="NCBI Taxonomy" id="51298"/>
    <lineage>
        <taxon>Eukaryota</taxon>
        <taxon>Metazoa</taxon>
        <taxon>Chordata</taxon>
        <taxon>Craniata</taxon>
        <taxon>Vertebrata</taxon>
        <taxon>Euteleostomi</taxon>
        <taxon>Mammalia</taxon>
        <taxon>Eutheria</taxon>
        <taxon>Laurasiatheria</taxon>
        <taxon>Chiroptera</taxon>
        <taxon>Yangochiroptera</taxon>
        <taxon>Vespertilionidae</taxon>
        <taxon>Myotis</taxon>
    </lineage>
</organism>
<reference evidence="2 3" key="1">
    <citation type="journal article" date="2020" name="Nature">
        <title>Six reference-quality genomes reveal evolution of bat adaptations.</title>
        <authorList>
            <person name="Jebb D."/>
            <person name="Huang Z."/>
            <person name="Pippel M."/>
            <person name="Hughes G.M."/>
            <person name="Lavrichenko K."/>
            <person name="Devanna P."/>
            <person name="Winkler S."/>
            <person name="Jermiin L.S."/>
            <person name="Skirmuntt E.C."/>
            <person name="Katzourakis A."/>
            <person name="Burkitt-Gray L."/>
            <person name="Ray D.A."/>
            <person name="Sullivan K.A.M."/>
            <person name="Roscito J.G."/>
            <person name="Kirilenko B.M."/>
            <person name="Davalos L.M."/>
            <person name="Corthals A.P."/>
            <person name="Power M.L."/>
            <person name="Jones G."/>
            <person name="Ransome R.D."/>
            <person name="Dechmann D.K.N."/>
            <person name="Locatelli A.G."/>
            <person name="Puechmaille S.J."/>
            <person name="Fedrigo O."/>
            <person name="Jarvis E.D."/>
            <person name="Hiller M."/>
            <person name="Vernes S.C."/>
            <person name="Myers E.W."/>
            <person name="Teeling E.C."/>
        </authorList>
    </citation>
    <scope>NUCLEOTIDE SEQUENCE [LARGE SCALE GENOMIC DNA]</scope>
    <source>
        <strain evidence="2">MMyoMyo1</strain>
        <tissue evidence="2">Flight muscle</tissue>
    </source>
</reference>
<evidence type="ECO:0000256" key="1">
    <source>
        <dbReference type="SAM" id="MobiDB-lite"/>
    </source>
</evidence>
<dbReference type="Proteomes" id="UP000527355">
    <property type="component" value="Unassembled WGS sequence"/>
</dbReference>
<keyword evidence="3" id="KW-1185">Reference proteome</keyword>
<accession>A0A7J7RUU5</accession>